<keyword evidence="1" id="KW-0732">Signal</keyword>
<gene>
    <name evidence="2" type="ORF">PCAR00345_LOCUS36086</name>
</gene>
<reference evidence="2" key="1">
    <citation type="submission" date="2021-01" db="EMBL/GenBank/DDBJ databases">
        <authorList>
            <person name="Corre E."/>
            <person name="Pelletier E."/>
            <person name="Niang G."/>
            <person name="Scheremetjew M."/>
            <person name="Finn R."/>
            <person name="Kale V."/>
            <person name="Holt S."/>
            <person name="Cochrane G."/>
            <person name="Meng A."/>
            <person name="Brown T."/>
            <person name="Cohen L."/>
        </authorList>
    </citation>
    <scope>NUCLEOTIDE SEQUENCE</scope>
    <source>
        <strain evidence="2">CCMP645</strain>
    </source>
</reference>
<organism evidence="2">
    <name type="scientific">Chrysotila carterae</name>
    <name type="common">Marine alga</name>
    <name type="synonym">Syracosphaera carterae</name>
    <dbReference type="NCBI Taxonomy" id="13221"/>
    <lineage>
        <taxon>Eukaryota</taxon>
        <taxon>Haptista</taxon>
        <taxon>Haptophyta</taxon>
        <taxon>Prymnesiophyceae</taxon>
        <taxon>Isochrysidales</taxon>
        <taxon>Isochrysidaceae</taxon>
        <taxon>Chrysotila</taxon>
    </lineage>
</organism>
<feature type="chain" id="PRO_5031459868" evidence="1">
    <location>
        <begin position="27"/>
        <end position="165"/>
    </location>
</feature>
<feature type="signal peptide" evidence="1">
    <location>
        <begin position="1"/>
        <end position="26"/>
    </location>
</feature>
<evidence type="ECO:0000256" key="1">
    <source>
        <dbReference type="SAM" id="SignalP"/>
    </source>
</evidence>
<accession>A0A7S4C0U6</accession>
<sequence length="165" mass="17792">MAAQARQQHTMLALMAALMMATTAAAYIPAAPASRAPTFASAARSASVRLSKGLQMAEATDAELSAAQKPTPVDPANNPAFEPFTEVELAEQSAKLDALAKKWRKRQLQENDAMSQQVGFCLNAEQINGRSAMFFLLTGLVTEYYTGESVPQQCYTLFQTLGLVD</sequence>
<proteinExistence type="predicted"/>
<evidence type="ECO:0000313" key="2">
    <source>
        <dbReference type="EMBL" id="CAE0783382.1"/>
    </source>
</evidence>
<dbReference type="AlphaFoldDB" id="A0A7S4C0U6"/>
<protein>
    <submittedName>
        <fullName evidence="2">Uncharacterized protein</fullName>
    </submittedName>
</protein>
<dbReference type="EMBL" id="HBIZ01056973">
    <property type="protein sequence ID" value="CAE0783382.1"/>
    <property type="molecule type" value="Transcribed_RNA"/>
</dbReference>
<name>A0A7S4C0U6_CHRCT</name>